<dbReference type="PANTHER" id="PTHR33597:SF22">
    <property type="entry name" value="PROTEIN, PUTATIVE-RELATED"/>
    <property type="match status" value="1"/>
</dbReference>
<dbReference type="SMR" id="A0A444WYV0"/>
<dbReference type="Proteomes" id="UP000289738">
    <property type="component" value="Chromosome B10"/>
</dbReference>
<accession>A0A444WYV0</accession>
<evidence type="ECO:0000313" key="4">
    <source>
        <dbReference type="Proteomes" id="UP000289738"/>
    </source>
</evidence>
<sequence>MELGKVCKGKRKGSRMGMHFHGGTIAFNPDAVLVIRIPEAQVLRILSRSLFLAIVIVSLPFLGTILTGFPSSSSSSSSLFSVSGTRTYSGYLNAGLLNSVVHDLAEEGLFKKDDKALLLSSFHGGFGFGGVAILNNNEVDVVMDSDLEMKKGLFPDESYDFVFTSSEDAEFVDRILKVGGIVALPLAAQPLNAAFREQSNYRIVYLRRYDSIIVALRKTSSATIKLADDSSSSKKRKLCKFGNEEKKMVLEGLEDVLLEPPREVDTKLEYRKSFKYLPNLSGDSLEGYSRRLFIEVGLAEENKGVIQWFEHNYPKKNTEFETRSINADDASAWLSKHVKEEEYVVMKAEAEVVEEMIKKRTVCLVDELFLECKNEWWQKGKRKSSRRRRAYWECLALYGRLRDEGVAVHQWWG</sequence>
<feature type="domain" description="DUF7870" evidence="2">
    <location>
        <begin position="250"/>
        <end position="412"/>
    </location>
</feature>
<keyword evidence="1" id="KW-1133">Transmembrane helix</keyword>
<name>A0A444WYV0_ARAHY</name>
<gene>
    <name evidence="3" type="ORF">Ahy_B10g101218</name>
</gene>
<dbReference type="STRING" id="3818.A0A444WYV0"/>
<dbReference type="Pfam" id="PF25276">
    <property type="entry name" value="DUF7870"/>
    <property type="match status" value="1"/>
</dbReference>
<dbReference type="OrthoDB" id="1919622at2759"/>
<organism evidence="3 4">
    <name type="scientific">Arachis hypogaea</name>
    <name type="common">Peanut</name>
    <dbReference type="NCBI Taxonomy" id="3818"/>
    <lineage>
        <taxon>Eukaryota</taxon>
        <taxon>Viridiplantae</taxon>
        <taxon>Streptophyta</taxon>
        <taxon>Embryophyta</taxon>
        <taxon>Tracheophyta</taxon>
        <taxon>Spermatophyta</taxon>
        <taxon>Magnoliopsida</taxon>
        <taxon>eudicotyledons</taxon>
        <taxon>Gunneridae</taxon>
        <taxon>Pentapetalae</taxon>
        <taxon>rosids</taxon>
        <taxon>fabids</taxon>
        <taxon>Fabales</taxon>
        <taxon>Fabaceae</taxon>
        <taxon>Papilionoideae</taxon>
        <taxon>50 kb inversion clade</taxon>
        <taxon>dalbergioids sensu lato</taxon>
        <taxon>Dalbergieae</taxon>
        <taxon>Pterocarpus clade</taxon>
        <taxon>Arachis</taxon>
    </lineage>
</organism>
<dbReference type="PANTHER" id="PTHR33597">
    <property type="entry name" value="OS02G0760400 PROTEIN"/>
    <property type="match status" value="1"/>
</dbReference>
<keyword evidence="4" id="KW-1185">Reference proteome</keyword>
<comment type="caution">
    <text evidence="3">The sequence shown here is derived from an EMBL/GenBank/DDBJ whole genome shotgun (WGS) entry which is preliminary data.</text>
</comment>
<dbReference type="InterPro" id="IPR057192">
    <property type="entry name" value="DUF7870"/>
</dbReference>
<evidence type="ECO:0000259" key="2">
    <source>
        <dbReference type="Pfam" id="PF25276"/>
    </source>
</evidence>
<dbReference type="EMBL" id="SDMP01000020">
    <property type="protein sequence ID" value="RYQ82637.1"/>
    <property type="molecule type" value="Genomic_DNA"/>
</dbReference>
<protein>
    <recommendedName>
        <fullName evidence="2">DUF7870 domain-containing protein</fullName>
    </recommendedName>
</protein>
<reference evidence="3 4" key="1">
    <citation type="submission" date="2019-01" db="EMBL/GenBank/DDBJ databases">
        <title>Sequencing of cultivated peanut Arachis hypogaea provides insights into genome evolution and oil improvement.</title>
        <authorList>
            <person name="Chen X."/>
        </authorList>
    </citation>
    <scope>NUCLEOTIDE SEQUENCE [LARGE SCALE GENOMIC DNA]</scope>
    <source>
        <strain evidence="4">cv. Fuhuasheng</strain>
        <tissue evidence="3">Leaves</tissue>
    </source>
</reference>
<feature type="transmembrane region" description="Helical" evidence="1">
    <location>
        <begin position="50"/>
        <end position="69"/>
    </location>
</feature>
<dbReference type="AlphaFoldDB" id="A0A444WYV0"/>
<proteinExistence type="predicted"/>
<keyword evidence="1" id="KW-0812">Transmembrane</keyword>
<evidence type="ECO:0000256" key="1">
    <source>
        <dbReference type="SAM" id="Phobius"/>
    </source>
</evidence>
<dbReference type="Gramene" id="arahy.Tifrunner.gnm2.ann2.Ah20g092500.1">
    <property type="protein sequence ID" value="arahy.Tifrunner.gnm2.ann2.Ah20g092500.1-CDS-1"/>
    <property type="gene ID" value="arahy.Tifrunner.gnm2.ann2.Ah20g092500"/>
</dbReference>
<evidence type="ECO:0000313" key="3">
    <source>
        <dbReference type="EMBL" id="RYQ82637.1"/>
    </source>
</evidence>
<keyword evidence="1" id="KW-0472">Membrane</keyword>